<dbReference type="Pfam" id="PF00642">
    <property type="entry name" value="zf-CCCH"/>
    <property type="match status" value="1"/>
</dbReference>
<feature type="repeat" description="ANK" evidence="6">
    <location>
        <begin position="244"/>
        <end position="279"/>
    </location>
</feature>
<evidence type="ECO:0000313" key="11">
    <source>
        <dbReference type="Proteomes" id="UP001055439"/>
    </source>
</evidence>
<dbReference type="Proteomes" id="UP001055439">
    <property type="component" value="Chromosome 8"/>
</dbReference>
<dbReference type="Gene3D" id="1.25.40.20">
    <property type="entry name" value="Ankyrin repeat-containing domain"/>
    <property type="match status" value="1"/>
</dbReference>
<feature type="region of interest" description="Disordered" evidence="8">
    <location>
        <begin position="112"/>
        <end position="149"/>
    </location>
</feature>
<dbReference type="EMBL" id="CP097510">
    <property type="protein sequence ID" value="URE25001.1"/>
    <property type="molecule type" value="Genomic_DNA"/>
</dbReference>
<dbReference type="GO" id="GO:0008270">
    <property type="term" value="F:zinc ion binding"/>
    <property type="evidence" value="ECO:0007669"/>
    <property type="project" value="UniProtKB-KW"/>
</dbReference>
<dbReference type="PANTHER" id="PTHR14493:SF153">
    <property type="entry name" value="ZINC FINGER CCCH DOMAIN-CONTAINING PROTEIN 24"/>
    <property type="match status" value="1"/>
</dbReference>
<dbReference type="SUPFAM" id="SSF48403">
    <property type="entry name" value="Ankyrin repeat"/>
    <property type="match status" value="1"/>
</dbReference>
<evidence type="ECO:0000256" key="3">
    <source>
        <dbReference type="ARBA" id="ARBA00022771"/>
    </source>
</evidence>
<feature type="compositionally biased region" description="Low complexity" evidence="8">
    <location>
        <begin position="127"/>
        <end position="145"/>
    </location>
</feature>
<evidence type="ECO:0000256" key="8">
    <source>
        <dbReference type="SAM" id="MobiDB-lite"/>
    </source>
</evidence>
<dbReference type="Pfam" id="PF12796">
    <property type="entry name" value="Ank_2"/>
    <property type="match status" value="1"/>
</dbReference>
<evidence type="ECO:0000256" key="4">
    <source>
        <dbReference type="ARBA" id="ARBA00022833"/>
    </source>
</evidence>
<dbReference type="OrthoDB" id="410307at2759"/>
<keyword evidence="1 7" id="KW-0479">Metal-binding</keyword>
<dbReference type="PROSITE" id="PS50297">
    <property type="entry name" value="ANK_REP_REGION"/>
    <property type="match status" value="2"/>
</dbReference>
<dbReference type="Pfam" id="PF25512">
    <property type="entry name" value="zf-CCCH_AtC3H23"/>
    <property type="match status" value="1"/>
</dbReference>
<proteinExistence type="predicted"/>
<feature type="domain" description="C3H1-type" evidence="9">
    <location>
        <begin position="437"/>
        <end position="459"/>
    </location>
</feature>
<dbReference type="SMART" id="SM00356">
    <property type="entry name" value="ZnF_C3H1"/>
    <property type="match status" value="2"/>
</dbReference>
<dbReference type="PROSITE" id="PS50103">
    <property type="entry name" value="ZF_C3H1"/>
    <property type="match status" value="1"/>
</dbReference>
<dbReference type="FunFam" id="3.30.1370.210:FF:000009">
    <property type="entry name" value="Zinc finger CCCH domain-containing protein 66"/>
    <property type="match status" value="1"/>
</dbReference>
<dbReference type="PANTHER" id="PTHR14493">
    <property type="entry name" value="UNKEMPT FAMILY MEMBER"/>
    <property type="match status" value="1"/>
</dbReference>
<keyword evidence="3 7" id="KW-0863">Zinc-finger</keyword>
<name>A0A9E7H014_9LILI</name>
<dbReference type="GO" id="GO:0003677">
    <property type="term" value="F:DNA binding"/>
    <property type="evidence" value="ECO:0007669"/>
    <property type="project" value="UniProtKB-KW"/>
</dbReference>
<dbReference type="InterPro" id="IPR045234">
    <property type="entry name" value="Unkempt-like"/>
</dbReference>
<dbReference type="AlphaFoldDB" id="A0A9E7H014"/>
<dbReference type="InterPro" id="IPR000571">
    <property type="entry name" value="Znf_CCCH"/>
</dbReference>
<evidence type="ECO:0000313" key="10">
    <source>
        <dbReference type="EMBL" id="URE25001.1"/>
    </source>
</evidence>
<dbReference type="PROSITE" id="PS50088">
    <property type="entry name" value="ANK_REPEAT"/>
    <property type="match status" value="2"/>
</dbReference>
<evidence type="ECO:0000256" key="1">
    <source>
        <dbReference type="ARBA" id="ARBA00022723"/>
    </source>
</evidence>
<sequence>MSVSFQFPGFLFPPSSSSAPCLLTGPAGSVAVRWRFGCGVGGFRPFAGSWRVLSPPTGSGGRIGERSEGVRADPWSFGCRLDPIFADRSATAKKKISSCLHFSSYEALTGPSPPSRNMCGGSERIRPSSSSTSQEEKFSSSSRGRGFAGEGMNHLAVETDDSSSSLLELAANNDIGAFRRSFDRDPSAVDEVGLWYGREKGSNRMLLQHRTPLMVAATYGSLDVLELLLSLPSSVDVSRAAGHDRTTALHCAASGGSPNAADAVKLLLSAGADSNLVDASGHRPADVVVVPLKVPDVRTVLEELLGRSSNGTCRDHHHRALRTVTRLSKSDSLPPCSFLDEDGTPSSDSASFPATIAKAPELQPPAVVTEKKEYPVDPSLPDIKSSIYATDEFRMYSFKVRPCSRAYSHDWTECPFVHPGENARRRDPRKYHYSCVPCPDFRKGTCRRGDMCEYAHGVFECWLHPAQYRTRLCKDGTNCSRRVCFFAHTHEELRPLYMSTGSAVPSASAAMEMAAVMGLMPGSPSSISTVMHPFTSPMSPSGNGIGHSSLAWAQPNVPVLHLPGINLKGSRLRTSLSARDMPLDDFSAMPEFDAQQLLNDPSHTCLSPSMGNLMARPKILAPSNLDDLFSAEIALSPKYNSDQGAIFSPSHKAAIHSQFQQQQQQGLLSPINTVFSPKAMENQLLPGRPTLLHASLGVSSPGMMSPRSMEPASPKSSHLALLGQQEKQQQTLRSLGSRDLGSGTSLVFGSSGNSSWSKWPSPSGILDFGVNGEELGRLNRSSSFELQANGEEPDLSWVHSLVRESPSEEVGTAASVAPAWPSSLGPTADGVEDSN</sequence>
<accession>A0A9E7H014</accession>
<reference evidence="10" key="1">
    <citation type="submission" date="2022-05" db="EMBL/GenBank/DDBJ databases">
        <title>The Musa troglodytarum L. genome provides insights into the mechanism of non-climacteric behaviour and enrichment of carotenoids.</title>
        <authorList>
            <person name="Wang J."/>
        </authorList>
    </citation>
    <scope>NUCLEOTIDE SEQUENCE</scope>
    <source>
        <tissue evidence="10">Leaf</tissue>
    </source>
</reference>
<organism evidence="10 11">
    <name type="scientific">Musa troglodytarum</name>
    <name type="common">fe'i banana</name>
    <dbReference type="NCBI Taxonomy" id="320322"/>
    <lineage>
        <taxon>Eukaryota</taxon>
        <taxon>Viridiplantae</taxon>
        <taxon>Streptophyta</taxon>
        <taxon>Embryophyta</taxon>
        <taxon>Tracheophyta</taxon>
        <taxon>Spermatophyta</taxon>
        <taxon>Magnoliopsida</taxon>
        <taxon>Liliopsida</taxon>
        <taxon>Zingiberales</taxon>
        <taxon>Musaceae</taxon>
        <taxon>Musa</taxon>
    </lineage>
</organism>
<keyword evidence="2" id="KW-0677">Repeat</keyword>
<evidence type="ECO:0000256" key="5">
    <source>
        <dbReference type="ARBA" id="ARBA00023125"/>
    </source>
</evidence>
<dbReference type="InterPro" id="IPR057444">
    <property type="entry name" value="Znf-CCCH_AtC3H23-like"/>
</dbReference>
<feature type="repeat" description="ANK" evidence="6">
    <location>
        <begin position="208"/>
        <end position="240"/>
    </location>
</feature>
<keyword evidence="6" id="KW-0040">ANK repeat</keyword>
<protein>
    <submittedName>
        <fullName evidence="10">Zinc finger C-x8-C-x5-C-x3-H type (And similar)</fullName>
    </submittedName>
</protein>
<keyword evidence="5" id="KW-0238">DNA-binding</keyword>
<dbReference type="GO" id="GO:0010468">
    <property type="term" value="P:regulation of gene expression"/>
    <property type="evidence" value="ECO:0007669"/>
    <property type="project" value="UniProtKB-ARBA"/>
</dbReference>
<gene>
    <name evidence="10" type="ORF">MUK42_16125</name>
</gene>
<feature type="region of interest" description="Disordered" evidence="8">
    <location>
        <begin position="695"/>
        <end position="738"/>
    </location>
</feature>
<keyword evidence="4 7" id="KW-0862">Zinc</keyword>
<evidence type="ECO:0000256" key="7">
    <source>
        <dbReference type="PROSITE-ProRule" id="PRU00723"/>
    </source>
</evidence>
<dbReference type="SMART" id="SM00248">
    <property type="entry name" value="ANK"/>
    <property type="match status" value="2"/>
</dbReference>
<evidence type="ECO:0000256" key="2">
    <source>
        <dbReference type="ARBA" id="ARBA00022737"/>
    </source>
</evidence>
<keyword evidence="11" id="KW-1185">Reference proteome</keyword>
<feature type="compositionally biased region" description="Polar residues" evidence="8">
    <location>
        <begin position="725"/>
        <end position="734"/>
    </location>
</feature>
<feature type="region of interest" description="Disordered" evidence="8">
    <location>
        <begin position="809"/>
        <end position="835"/>
    </location>
</feature>
<evidence type="ECO:0000256" key="6">
    <source>
        <dbReference type="PROSITE-ProRule" id="PRU00023"/>
    </source>
</evidence>
<evidence type="ECO:0000259" key="9">
    <source>
        <dbReference type="PROSITE" id="PS50103"/>
    </source>
</evidence>
<dbReference type="InterPro" id="IPR036770">
    <property type="entry name" value="Ankyrin_rpt-contain_sf"/>
</dbReference>
<dbReference type="Gene3D" id="3.30.1370.210">
    <property type="match status" value="1"/>
</dbReference>
<feature type="zinc finger region" description="C3H1-type" evidence="7">
    <location>
        <begin position="437"/>
        <end position="459"/>
    </location>
</feature>
<dbReference type="InterPro" id="IPR002110">
    <property type="entry name" value="Ankyrin_rpt"/>
</dbReference>